<evidence type="ECO:0000313" key="1">
    <source>
        <dbReference type="EMBL" id="GAG01258.1"/>
    </source>
</evidence>
<dbReference type="EMBL" id="BARS01023846">
    <property type="protein sequence ID" value="GAG01258.1"/>
    <property type="molecule type" value="Genomic_DNA"/>
</dbReference>
<accession>X0ULM9</accession>
<gene>
    <name evidence="1" type="ORF">S01H1_37941</name>
</gene>
<name>X0ULM9_9ZZZZ</name>
<protein>
    <submittedName>
        <fullName evidence="1">Uncharacterized protein</fullName>
    </submittedName>
</protein>
<proteinExistence type="predicted"/>
<sequence length="93" mass="10218">TSTAQEYLEYLILNEIFFSDGVVQTVSEPEATKLTEVGQILYIGKAKAGASQADPVWKCSKFDESSKTNQTLKWADGANYSQIATDLTSLTYV</sequence>
<dbReference type="AlphaFoldDB" id="X0ULM9"/>
<comment type="caution">
    <text evidence="1">The sequence shown here is derived from an EMBL/GenBank/DDBJ whole genome shotgun (WGS) entry which is preliminary data.</text>
</comment>
<reference evidence="1" key="1">
    <citation type="journal article" date="2014" name="Front. Microbiol.">
        <title>High frequency of phylogenetically diverse reductive dehalogenase-homologous genes in deep subseafloor sedimentary metagenomes.</title>
        <authorList>
            <person name="Kawai M."/>
            <person name="Futagami T."/>
            <person name="Toyoda A."/>
            <person name="Takaki Y."/>
            <person name="Nishi S."/>
            <person name="Hori S."/>
            <person name="Arai W."/>
            <person name="Tsubouchi T."/>
            <person name="Morono Y."/>
            <person name="Uchiyama I."/>
            <person name="Ito T."/>
            <person name="Fujiyama A."/>
            <person name="Inagaki F."/>
            <person name="Takami H."/>
        </authorList>
    </citation>
    <scope>NUCLEOTIDE SEQUENCE</scope>
    <source>
        <strain evidence="1">Expedition CK06-06</strain>
    </source>
</reference>
<feature type="non-terminal residue" evidence="1">
    <location>
        <position position="1"/>
    </location>
</feature>
<organism evidence="1">
    <name type="scientific">marine sediment metagenome</name>
    <dbReference type="NCBI Taxonomy" id="412755"/>
    <lineage>
        <taxon>unclassified sequences</taxon>
        <taxon>metagenomes</taxon>
        <taxon>ecological metagenomes</taxon>
    </lineage>
</organism>